<feature type="transmembrane region" description="Helical" evidence="5">
    <location>
        <begin position="7"/>
        <end position="25"/>
    </location>
</feature>
<dbReference type="GO" id="GO:0005886">
    <property type="term" value="C:plasma membrane"/>
    <property type="evidence" value="ECO:0007669"/>
    <property type="project" value="UniProtKB-SubCell"/>
</dbReference>
<evidence type="ECO:0000256" key="3">
    <source>
        <dbReference type="ARBA" id="ARBA00022989"/>
    </source>
</evidence>
<dbReference type="AlphaFoldDB" id="A0A8J6TCD0"/>
<sequence>MIETVLSPYFIAALFFLVAFTYSSVGLGGGSSYTALMAILGFHTLAIPMISLTLNLFVTSIGSYNFIRNKHAKLSLIAPFFLSSIPMAYLGGAIKLPKELFYWVLLVSLIFVAMRIYVWEKTTIQLNISQAGKIIISLIAGSVLGLVAGIVGIGGGIYLVPLIIILGLGTEKEAAACGAIFIWLNSLSGLIARLQYNSIDLSNYVPLIIAVLIGGALGSFLGSTQYSPKTMQKVLGAAVVVAIFFLTKKTFMS</sequence>
<feature type="transmembrane region" description="Helical" evidence="5">
    <location>
        <begin position="74"/>
        <end position="94"/>
    </location>
</feature>
<dbReference type="PANTHER" id="PTHR43701">
    <property type="entry name" value="MEMBRANE TRANSPORTER PROTEIN MJ0441-RELATED"/>
    <property type="match status" value="1"/>
</dbReference>
<keyword evidence="2 5" id="KW-0812">Transmembrane</keyword>
<dbReference type="InterPro" id="IPR002781">
    <property type="entry name" value="TM_pro_TauE-like"/>
</dbReference>
<evidence type="ECO:0000313" key="7">
    <source>
        <dbReference type="Proteomes" id="UP000614424"/>
    </source>
</evidence>
<keyword evidence="4 5" id="KW-0472">Membrane</keyword>
<feature type="transmembrane region" description="Helical" evidence="5">
    <location>
        <begin position="204"/>
        <end position="224"/>
    </location>
</feature>
<name>A0A8J6TCD0_9BACT</name>
<comment type="similarity">
    <text evidence="5">Belongs to the 4-toluene sulfonate uptake permease (TSUP) (TC 2.A.102) family.</text>
</comment>
<gene>
    <name evidence="6" type="ORF">H8E41_06510</name>
</gene>
<keyword evidence="3 5" id="KW-1133">Transmembrane helix</keyword>
<proteinExistence type="inferred from homology"/>
<evidence type="ECO:0000256" key="5">
    <source>
        <dbReference type="RuleBase" id="RU363041"/>
    </source>
</evidence>
<feature type="transmembrane region" description="Helical" evidence="5">
    <location>
        <begin position="138"/>
        <end position="167"/>
    </location>
</feature>
<comment type="subcellular location">
    <subcellularLocation>
        <location evidence="5">Cell membrane</location>
        <topology evidence="5">Multi-pass membrane protein</topology>
    </subcellularLocation>
    <subcellularLocation>
        <location evidence="1">Membrane</location>
        <topology evidence="1">Multi-pass membrane protein</topology>
    </subcellularLocation>
</comment>
<dbReference type="Proteomes" id="UP000614424">
    <property type="component" value="Unassembled WGS sequence"/>
</dbReference>
<dbReference type="Pfam" id="PF01925">
    <property type="entry name" value="TauE"/>
    <property type="match status" value="1"/>
</dbReference>
<reference evidence="6 7" key="1">
    <citation type="submission" date="2020-08" db="EMBL/GenBank/DDBJ databases">
        <title>Bridging the membrane lipid divide: bacteria of the FCB group superphylum have the potential to synthesize archaeal ether lipids.</title>
        <authorList>
            <person name="Villanueva L."/>
            <person name="Von Meijenfeldt F.A.B."/>
            <person name="Westbye A.B."/>
            <person name="Yadav S."/>
            <person name="Hopmans E.C."/>
            <person name="Dutilh B.E."/>
            <person name="Sinninghe Damste J.S."/>
        </authorList>
    </citation>
    <scope>NUCLEOTIDE SEQUENCE [LARGE SCALE GENOMIC DNA]</scope>
    <source>
        <strain evidence="6">NIOZ-UU47</strain>
    </source>
</reference>
<dbReference type="PANTHER" id="PTHR43701:SF5">
    <property type="entry name" value="MEMBRANE TRANSPORTER PROTEIN-RELATED"/>
    <property type="match status" value="1"/>
</dbReference>
<evidence type="ECO:0000256" key="4">
    <source>
        <dbReference type="ARBA" id="ARBA00023136"/>
    </source>
</evidence>
<evidence type="ECO:0000256" key="2">
    <source>
        <dbReference type="ARBA" id="ARBA00022692"/>
    </source>
</evidence>
<feature type="transmembrane region" description="Helical" evidence="5">
    <location>
        <begin position="173"/>
        <end position="192"/>
    </location>
</feature>
<evidence type="ECO:0000256" key="1">
    <source>
        <dbReference type="ARBA" id="ARBA00004141"/>
    </source>
</evidence>
<comment type="caution">
    <text evidence="6">The sequence shown here is derived from an EMBL/GenBank/DDBJ whole genome shotgun (WGS) entry which is preliminary data.</text>
</comment>
<feature type="transmembrane region" description="Helical" evidence="5">
    <location>
        <begin position="45"/>
        <end position="67"/>
    </location>
</feature>
<protein>
    <recommendedName>
        <fullName evidence="5">Probable membrane transporter protein</fullName>
    </recommendedName>
</protein>
<accession>A0A8J6TCD0</accession>
<dbReference type="InterPro" id="IPR051598">
    <property type="entry name" value="TSUP/Inactive_protease-like"/>
</dbReference>
<evidence type="ECO:0000313" key="6">
    <source>
        <dbReference type="EMBL" id="MBC8317541.1"/>
    </source>
</evidence>
<dbReference type="EMBL" id="JACNJZ010000093">
    <property type="protein sequence ID" value="MBC8317541.1"/>
    <property type="molecule type" value="Genomic_DNA"/>
</dbReference>
<feature type="transmembrane region" description="Helical" evidence="5">
    <location>
        <begin position="100"/>
        <end position="118"/>
    </location>
</feature>
<keyword evidence="5" id="KW-1003">Cell membrane</keyword>
<organism evidence="6 7">
    <name type="scientific">Candidatus Desulfobia pelagia</name>
    <dbReference type="NCBI Taxonomy" id="2841692"/>
    <lineage>
        <taxon>Bacteria</taxon>
        <taxon>Pseudomonadati</taxon>
        <taxon>Thermodesulfobacteriota</taxon>
        <taxon>Desulfobulbia</taxon>
        <taxon>Desulfobulbales</taxon>
        <taxon>Desulfobulbaceae</taxon>
        <taxon>Candidatus Desulfobia</taxon>
    </lineage>
</organism>